<keyword evidence="2" id="KW-0812">Transmembrane</keyword>
<feature type="compositionally biased region" description="Polar residues" evidence="1">
    <location>
        <begin position="108"/>
        <end position="183"/>
    </location>
</feature>
<keyword evidence="2" id="KW-1133">Transmembrane helix</keyword>
<organism evidence="3 4">
    <name type="scientific">Racocetra fulgida</name>
    <dbReference type="NCBI Taxonomy" id="60492"/>
    <lineage>
        <taxon>Eukaryota</taxon>
        <taxon>Fungi</taxon>
        <taxon>Fungi incertae sedis</taxon>
        <taxon>Mucoromycota</taxon>
        <taxon>Glomeromycotina</taxon>
        <taxon>Glomeromycetes</taxon>
        <taxon>Diversisporales</taxon>
        <taxon>Gigasporaceae</taxon>
        <taxon>Racocetra</taxon>
    </lineage>
</organism>
<name>A0A9N8WPN8_9GLOM</name>
<evidence type="ECO:0000313" key="4">
    <source>
        <dbReference type="Proteomes" id="UP000789396"/>
    </source>
</evidence>
<protein>
    <submittedName>
        <fullName evidence="3">14211_t:CDS:1</fullName>
    </submittedName>
</protein>
<dbReference type="OrthoDB" id="2384258at2759"/>
<dbReference type="EMBL" id="CAJVPZ010001396">
    <property type="protein sequence ID" value="CAG8491646.1"/>
    <property type="molecule type" value="Genomic_DNA"/>
</dbReference>
<sequence length="203" mass="21993">MYNNTGLDAYVKLTDDNGYTVYNALTAFSSYRVPNITISQKLEIINDLRLNKDVRYKGCYKESPYCNQGYLNGGLSEGQIAGIVGVVDFALISALIVLYVKWKFSSQSSDTNLDNDINGPETNSVNDTNGQDTNSDNDTNGPVINSDNDTNGSDINDANGPDTNSDNDTNGPVINSENDTNCSDINDTNAQDDNDTNCSKTPP</sequence>
<dbReference type="Proteomes" id="UP000789396">
    <property type="component" value="Unassembled WGS sequence"/>
</dbReference>
<proteinExistence type="predicted"/>
<gene>
    <name evidence="3" type="ORF">RFULGI_LOCUS2012</name>
</gene>
<comment type="caution">
    <text evidence="3">The sequence shown here is derived from an EMBL/GenBank/DDBJ whole genome shotgun (WGS) entry which is preliminary data.</text>
</comment>
<dbReference type="AlphaFoldDB" id="A0A9N8WPN8"/>
<evidence type="ECO:0000313" key="3">
    <source>
        <dbReference type="EMBL" id="CAG8491646.1"/>
    </source>
</evidence>
<evidence type="ECO:0000256" key="2">
    <source>
        <dbReference type="SAM" id="Phobius"/>
    </source>
</evidence>
<evidence type="ECO:0000256" key="1">
    <source>
        <dbReference type="SAM" id="MobiDB-lite"/>
    </source>
</evidence>
<reference evidence="3" key="1">
    <citation type="submission" date="2021-06" db="EMBL/GenBank/DDBJ databases">
        <authorList>
            <person name="Kallberg Y."/>
            <person name="Tangrot J."/>
            <person name="Rosling A."/>
        </authorList>
    </citation>
    <scope>NUCLEOTIDE SEQUENCE</scope>
    <source>
        <strain evidence="3">IN212</strain>
    </source>
</reference>
<feature type="transmembrane region" description="Helical" evidence="2">
    <location>
        <begin position="80"/>
        <end position="100"/>
    </location>
</feature>
<keyword evidence="4" id="KW-1185">Reference proteome</keyword>
<keyword evidence="2" id="KW-0472">Membrane</keyword>
<accession>A0A9N8WPN8</accession>
<feature type="region of interest" description="Disordered" evidence="1">
    <location>
        <begin position="108"/>
        <end position="203"/>
    </location>
</feature>